<evidence type="ECO:0000256" key="1">
    <source>
        <dbReference type="SAM" id="MobiDB-lite"/>
    </source>
</evidence>
<gene>
    <name evidence="3" type="ORF">BU16DRAFT_141592</name>
</gene>
<dbReference type="EMBL" id="MU004196">
    <property type="protein sequence ID" value="KAF2491026.1"/>
    <property type="molecule type" value="Genomic_DNA"/>
</dbReference>
<dbReference type="AlphaFoldDB" id="A0A6A6QG97"/>
<feature type="region of interest" description="Disordered" evidence="1">
    <location>
        <begin position="258"/>
        <end position="291"/>
    </location>
</feature>
<dbReference type="PANTHER" id="PTHR36223">
    <property type="entry name" value="BETA-LACTAMASE-TYPE TRANSPEPTIDASE FOLD DOMAIN CONTAINING PROTEIN"/>
    <property type="match status" value="1"/>
</dbReference>
<proteinExistence type="predicted"/>
<dbReference type="InterPro" id="IPR057678">
    <property type="entry name" value="DUF7918"/>
</dbReference>
<reference evidence="3" key="1">
    <citation type="journal article" date="2020" name="Stud. Mycol.">
        <title>101 Dothideomycetes genomes: a test case for predicting lifestyles and emergence of pathogens.</title>
        <authorList>
            <person name="Haridas S."/>
            <person name="Albert R."/>
            <person name="Binder M."/>
            <person name="Bloem J."/>
            <person name="Labutti K."/>
            <person name="Salamov A."/>
            <person name="Andreopoulos B."/>
            <person name="Baker S."/>
            <person name="Barry K."/>
            <person name="Bills G."/>
            <person name="Bluhm B."/>
            <person name="Cannon C."/>
            <person name="Castanera R."/>
            <person name="Culley D."/>
            <person name="Daum C."/>
            <person name="Ezra D."/>
            <person name="Gonzalez J."/>
            <person name="Henrissat B."/>
            <person name="Kuo A."/>
            <person name="Liang C."/>
            <person name="Lipzen A."/>
            <person name="Lutzoni F."/>
            <person name="Magnuson J."/>
            <person name="Mondo S."/>
            <person name="Nolan M."/>
            <person name="Ohm R."/>
            <person name="Pangilinan J."/>
            <person name="Park H.-J."/>
            <person name="Ramirez L."/>
            <person name="Alfaro M."/>
            <person name="Sun H."/>
            <person name="Tritt A."/>
            <person name="Yoshinaga Y."/>
            <person name="Zwiers L.-H."/>
            <person name="Turgeon B."/>
            <person name="Goodwin S."/>
            <person name="Spatafora J."/>
            <person name="Crous P."/>
            <person name="Grigoriev I."/>
        </authorList>
    </citation>
    <scope>NUCLEOTIDE SEQUENCE</scope>
    <source>
        <strain evidence="3">CBS 269.34</strain>
    </source>
</reference>
<protein>
    <recommendedName>
        <fullName evidence="2">DUF7918 domain-containing protein</fullName>
    </recommendedName>
</protein>
<dbReference type="Proteomes" id="UP000799750">
    <property type="component" value="Unassembled WGS sequence"/>
</dbReference>
<evidence type="ECO:0000259" key="2">
    <source>
        <dbReference type="Pfam" id="PF25534"/>
    </source>
</evidence>
<accession>A0A6A6QG97</accession>
<evidence type="ECO:0000313" key="4">
    <source>
        <dbReference type="Proteomes" id="UP000799750"/>
    </source>
</evidence>
<organism evidence="3 4">
    <name type="scientific">Lophium mytilinum</name>
    <dbReference type="NCBI Taxonomy" id="390894"/>
    <lineage>
        <taxon>Eukaryota</taxon>
        <taxon>Fungi</taxon>
        <taxon>Dikarya</taxon>
        <taxon>Ascomycota</taxon>
        <taxon>Pezizomycotina</taxon>
        <taxon>Dothideomycetes</taxon>
        <taxon>Pleosporomycetidae</taxon>
        <taxon>Mytilinidiales</taxon>
        <taxon>Mytilinidiaceae</taxon>
        <taxon>Lophium</taxon>
    </lineage>
</organism>
<dbReference type="PANTHER" id="PTHR36223:SF1">
    <property type="entry name" value="TRANSCRIPTION ELONGATION FACTOR EAF N-TERMINAL DOMAIN-CONTAINING PROTEIN"/>
    <property type="match status" value="1"/>
</dbReference>
<keyword evidence="4" id="KW-1185">Reference proteome</keyword>
<dbReference type="Pfam" id="PF25534">
    <property type="entry name" value="DUF7918"/>
    <property type="match status" value="1"/>
</dbReference>
<feature type="domain" description="DUF7918" evidence="2">
    <location>
        <begin position="9"/>
        <end position="232"/>
    </location>
</feature>
<name>A0A6A6QG97_9PEZI</name>
<evidence type="ECO:0000313" key="3">
    <source>
        <dbReference type="EMBL" id="KAF2491026.1"/>
    </source>
</evidence>
<sequence length="316" mass="36146">MAILNDLPGLKVEIVVNGQTLKEYDDDDEDPEEKPRTVTKYIEATSGASFEVRFTFTRLFSLSMYSFAMDIYLDGKFMDNMCIQKNDLFKGPIELTGVRSKKGEQWYLEKFCFSKLAIDDGDPRKIGQTVRDALSKVGEISARLRRIEYRGIAEAPTATKSDGLLQFGSVPEKALKGRALSHQAGLKLAKKMPAVQTINTFNIDPRNSPFATFNFRYRSSDALKALQIIPRSPTPVPLEDRPIEELTLEETRELLKRQRERDAAARKVKQEVKRERNDEGSRPFENDDELTLVEERPRKRFRTVIEDDGTERVDLT</sequence>
<feature type="compositionally biased region" description="Basic and acidic residues" evidence="1">
    <location>
        <begin position="258"/>
        <end position="285"/>
    </location>
</feature>
<dbReference type="OrthoDB" id="3364132at2759"/>